<organism evidence="7 8">
    <name type="scientific">Gluconacetobacter liquefaciens</name>
    <name type="common">Acetobacter liquefaciens</name>
    <dbReference type="NCBI Taxonomy" id="89584"/>
    <lineage>
        <taxon>Bacteria</taxon>
        <taxon>Pseudomonadati</taxon>
        <taxon>Pseudomonadota</taxon>
        <taxon>Alphaproteobacteria</taxon>
        <taxon>Acetobacterales</taxon>
        <taxon>Acetobacteraceae</taxon>
        <taxon>Gluconacetobacter</taxon>
    </lineage>
</organism>
<dbReference type="Proteomes" id="UP000254958">
    <property type="component" value="Unassembled WGS sequence"/>
</dbReference>
<comment type="caution">
    <text evidence="7">The sequence shown here is derived from an EMBL/GenBank/DDBJ whole genome shotgun (WGS) entry which is preliminary data.</text>
</comment>
<feature type="domain" description="HTH tetR-type" evidence="5">
    <location>
        <begin position="8"/>
        <end position="68"/>
    </location>
</feature>
<dbReference type="Pfam" id="PF00440">
    <property type="entry name" value="TetR_N"/>
    <property type="match status" value="1"/>
</dbReference>
<dbReference type="EMBL" id="QQAW01000001">
    <property type="protein sequence ID" value="RDI40792.1"/>
    <property type="molecule type" value="Genomic_DNA"/>
</dbReference>
<keyword evidence="2 4" id="KW-0238">DNA-binding</keyword>
<dbReference type="InterPro" id="IPR036271">
    <property type="entry name" value="Tet_transcr_reg_TetR-rel_C_sf"/>
</dbReference>
<proteinExistence type="predicted"/>
<sequence length="199" mass="21872">MNAASAHHDVRRHILDTARPIIGSKGFSAVGLNEILVAAEIPKGSFYHYFASKEAFGEALLEQYFTTYLARIDALLEQQDGTAGQRFMAYWIQWRDAHVAGAVHDHCLAVKLGAEVCDLSERMRLILQDGASAVVDRLARFIAAGQQDGSLPAMQDARPLAASLYQLWLGATLLAKFTRDSHPFDDAMATTRRMLGLPA</sequence>
<evidence type="ECO:0000313" key="6">
    <source>
        <dbReference type="EMBL" id="MBB2185350.1"/>
    </source>
</evidence>
<dbReference type="EMBL" id="JABEQI010000001">
    <property type="protein sequence ID" value="MBB2185350.1"/>
    <property type="molecule type" value="Genomic_DNA"/>
</dbReference>
<reference evidence="7 8" key="1">
    <citation type="submission" date="2018-07" db="EMBL/GenBank/DDBJ databases">
        <title>Genomic Encyclopedia of Type Strains, Phase IV (KMG-IV): sequencing the most valuable type-strain genomes for metagenomic binning, comparative biology and taxonomic classification.</title>
        <authorList>
            <person name="Goeker M."/>
        </authorList>
    </citation>
    <scope>NUCLEOTIDE SEQUENCE [LARGE SCALE GENOMIC DNA]</scope>
    <source>
        <strain evidence="7 8">DSM 5603</strain>
    </source>
</reference>
<feature type="DNA-binding region" description="H-T-H motif" evidence="4">
    <location>
        <begin position="31"/>
        <end position="50"/>
    </location>
</feature>
<gene>
    <name evidence="7" type="ORF">C7453_101591</name>
    <name evidence="6" type="ORF">HLH32_02915</name>
</gene>
<dbReference type="SUPFAM" id="SSF48498">
    <property type="entry name" value="Tetracyclin repressor-like, C-terminal domain"/>
    <property type="match status" value="1"/>
</dbReference>
<reference evidence="6 9" key="2">
    <citation type="submission" date="2020-04" db="EMBL/GenBank/DDBJ databases">
        <title>Description of novel Gluconacetobacter.</title>
        <authorList>
            <person name="Sombolestani A."/>
        </authorList>
    </citation>
    <scope>NUCLEOTIDE SEQUENCE [LARGE SCALE GENOMIC DNA]</scope>
    <source>
        <strain evidence="6 9">LMG 1382</strain>
    </source>
</reference>
<dbReference type="GO" id="GO:0003677">
    <property type="term" value="F:DNA binding"/>
    <property type="evidence" value="ECO:0007669"/>
    <property type="project" value="UniProtKB-UniRule"/>
</dbReference>
<evidence type="ECO:0000256" key="1">
    <source>
        <dbReference type="ARBA" id="ARBA00023015"/>
    </source>
</evidence>
<accession>A0A370GAC3</accession>
<dbReference type="InterPro" id="IPR011075">
    <property type="entry name" value="TetR_C"/>
</dbReference>
<evidence type="ECO:0000256" key="4">
    <source>
        <dbReference type="PROSITE-ProRule" id="PRU00335"/>
    </source>
</evidence>
<dbReference type="PROSITE" id="PS50977">
    <property type="entry name" value="HTH_TETR_2"/>
    <property type="match status" value="1"/>
</dbReference>
<keyword evidence="1" id="KW-0805">Transcription regulation</keyword>
<dbReference type="SUPFAM" id="SSF46689">
    <property type="entry name" value="Homeodomain-like"/>
    <property type="match status" value="1"/>
</dbReference>
<dbReference type="InterPro" id="IPR001647">
    <property type="entry name" value="HTH_TetR"/>
</dbReference>
<evidence type="ECO:0000256" key="3">
    <source>
        <dbReference type="ARBA" id="ARBA00023163"/>
    </source>
</evidence>
<evidence type="ECO:0000313" key="8">
    <source>
        <dbReference type="Proteomes" id="UP000254958"/>
    </source>
</evidence>
<evidence type="ECO:0000313" key="9">
    <source>
        <dbReference type="Proteomes" id="UP000562982"/>
    </source>
</evidence>
<evidence type="ECO:0000256" key="2">
    <source>
        <dbReference type="ARBA" id="ARBA00023125"/>
    </source>
</evidence>
<dbReference type="Proteomes" id="UP000562982">
    <property type="component" value="Unassembled WGS sequence"/>
</dbReference>
<dbReference type="Pfam" id="PF16925">
    <property type="entry name" value="TetR_C_13"/>
    <property type="match status" value="1"/>
</dbReference>
<dbReference type="PRINTS" id="PR00455">
    <property type="entry name" value="HTHTETR"/>
</dbReference>
<evidence type="ECO:0000313" key="7">
    <source>
        <dbReference type="EMBL" id="RDI40792.1"/>
    </source>
</evidence>
<dbReference type="RefSeq" id="WP_114725804.1">
    <property type="nucleotide sequence ID" value="NZ_BJMI01000038.1"/>
</dbReference>
<dbReference type="AlphaFoldDB" id="A0A370GAC3"/>
<dbReference type="PANTHER" id="PTHR47506:SF6">
    <property type="entry name" value="HTH-TYPE TRANSCRIPTIONAL REPRESSOR NEMR"/>
    <property type="match status" value="1"/>
</dbReference>
<evidence type="ECO:0000259" key="5">
    <source>
        <dbReference type="PROSITE" id="PS50977"/>
    </source>
</evidence>
<keyword evidence="3" id="KW-0804">Transcription</keyword>
<keyword evidence="8" id="KW-1185">Reference proteome</keyword>
<dbReference type="PANTHER" id="PTHR47506">
    <property type="entry name" value="TRANSCRIPTIONAL REGULATORY PROTEIN"/>
    <property type="match status" value="1"/>
</dbReference>
<dbReference type="OrthoDB" id="9811084at2"/>
<dbReference type="InterPro" id="IPR009057">
    <property type="entry name" value="Homeodomain-like_sf"/>
</dbReference>
<protein>
    <submittedName>
        <fullName evidence="7">TetR family transcriptional regulator</fullName>
    </submittedName>
    <submittedName>
        <fullName evidence="6">TetR/AcrR family transcriptional regulator</fullName>
    </submittedName>
</protein>
<dbReference type="Gene3D" id="1.10.357.10">
    <property type="entry name" value="Tetracycline Repressor, domain 2"/>
    <property type="match status" value="1"/>
</dbReference>
<name>A0A370GAC3_GLULI</name>